<sequence>MKKIHSIKDIKNIIGQLPNDCFEYISQEFHHLYDYLGNGEAKEDFQLETYQSMIIIEEISELERILKDTPELEFTELIQLESNACMRIGIYQVEDIQLHYFFK</sequence>
<protein>
    <submittedName>
        <fullName evidence="1">Uncharacterized protein</fullName>
    </submittedName>
</protein>
<dbReference type="Proteomes" id="UP000622860">
    <property type="component" value="Unassembled WGS sequence"/>
</dbReference>
<keyword evidence="2" id="KW-1185">Reference proteome</keyword>
<reference evidence="1" key="2">
    <citation type="submission" date="2020-09" db="EMBL/GenBank/DDBJ databases">
        <authorList>
            <person name="Sun Q."/>
            <person name="Zhou Y."/>
        </authorList>
    </citation>
    <scope>NUCLEOTIDE SEQUENCE</scope>
    <source>
        <strain evidence="1">CGMCC 1.12754</strain>
    </source>
</reference>
<comment type="caution">
    <text evidence="1">The sequence shown here is derived from an EMBL/GenBank/DDBJ whole genome shotgun (WGS) entry which is preliminary data.</text>
</comment>
<gene>
    <name evidence="1" type="ORF">GCM10011398_22180</name>
</gene>
<proteinExistence type="predicted"/>
<dbReference type="AlphaFoldDB" id="A0A917M4N3"/>
<dbReference type="RefSeq" id="WP_188455466.1">
    <property type="nucleotide sequence ID" value="NZ_BMFR01000008.1"/>
</dbReference>
<organism evidence="1 2">
    <name type="scientific">Virgibacillus oceani</name>
    <dbReference type="NCBI Taxonomy" id="1479511"/>
    <lineage>
        <taxon>Bacteria</taxon>
        <taxon>Bacillati</taxon>
        <taxon>Bacillota</taxon>
        <taxon>Bacilli</taxon>
        <taxon>Bacillales</taxon>
        <taxon>Bacillaceae</taxon>
        <taxon>Virgibacillus</taxon>
    </lineage>
</organism>
<dbReference type="EMBL" id="BMFR01000008">
    <property type="protein sequence ID" value="GGG76726.1"/>
    <property type="molecule type" value="Genomic_DNA"/>
</dbReference>
<evidence type="ECO:0000313" key="1">
    <source>
        <dbReference type="EMBL" id="GGG76726.1"/>
    </source>
</evidence>
<name>A0A917M4N3_9BACI</name>
<evidence type="ECO:0000313" key="2">
    <source>
        <dbReference type="Proteomes" id="UP000622860"/>
    </source>
</evidence>
<reference evidence="1" key="1">
    <citation type="journal article" date="2014" name="Int. J. Syst. Evol. Microbiol.">
        <title>Complete genome sequence of Corynebacterium casei LMG S-19264T (=DSM 44701T), isolated from a smear-ripened cheese.</title>
        <authorList>
            <consortium name="US DOE Joint Genome Institute (JGI-PGF)"/>
            <person name="Walter F."/>
            <person name="Albersmeier A."/>
            <person name="Kalinowski J."/>
            <person name="Ruckert C."/>
        </authorList>
    </citation>
    <scope>NUCLEOTIDE SEQUENCE</scope>
    <source>
        <strain evidence="1">CGMCC 1.12754</strain>
    </source>
</reference>
<accession>A0A917M4N3</accession>